<dbReference type="InterPro" id="IPR024131">
    <property type="entry name" value="UPF0489"/>
</dbReference>
<dbReference type="Proteomes" id="UP000622405">
    <property type="component" value="Unassembled WGS sequence"/>
</dbReference>
<keyword evidence="2" id="KW-1185">Reference proteome</keyword>
<evidence type="ECO:0000313" key="2">
    <source>
        <dbReference type="Proteomes" id="UP000622405"/>
    </source>
</evidence>
<dbReference type="Pfam" id="PF12640">
    <property type="entry name" value="UPF0489"/>
    <property type="match status" value="1"/>
</dbReference>
<accession>A0ABR6YYY7</accession>
<gene>
    <name evidence="1" type="ORF">GH811_12610</name>
</gene>
<proteinExistence type="predicted"/>
<name>A0ABR6YYY7_9FIRM</name>
<comment type="caution">
    <text evidence="1">The sequence shown here is derived from an EMBL/GenBank/DDBJ whole genome shotgun (WGS) entry which is preliminary data.</text>
</comment>
<reference evidence="1 2" key="1">
    <citation type="journal article" date="2020" name="mSystems">
        <title>Defining Genomic and Predicted Metabolic Features of the Acetobacterium Genus.</title>
        <authorList>
            <person name="Ross D.E."/>
            <person name="Marshall C.W."/>
            <person name="Gulliver D."/>
            <person name="May H.D."/>
            <person name="Norman R.S."/>
        </authorList>
    </citation>
    <scope>NUCLEOTIDE SEQUENCE [LARGE SCALE GENOMIC DNA]</scope>
    <source>
        <strain evidence="1 2">DSM 4132</strain>
    </source>
</reference>
<sequence>MSNSNLNPRCLSIGGKEIRVVDDHQYVLLIWGRLFQNRKQPMVLVSIDYHPDTNPPFWLWAYQKAIAIDPDREVELVETFQRRMLAALEPFDLDSVQRVMGQMRNDEHINTALELGYLSDYHMINCMEKHVYSRGGHYLVPENKFGSLEDSMFKSIELPLEKISTADLILDIDLDYFMHPQNLALDLNQNSMFADLVKQAQIITVARSRTYFDFLKTDQFTIESCEDKLIDLLEKIIHR</sequence>
<organism evidence="1 2">
    <name type="scientific">Acetobacterium malicum</name>
    <dbReference type="NCBI Taxonomy" id="52692"/>
    <lineage>
        <taxon>Bacteria</taxon>
        <taxon>Bacillati</taxon>
        <taxon>Bacillota</taxon>
        <taxon>Clostridia</taxon>
        <taxon>Eubacteriales</taxon>
        <taxon>Eubacteriaceae</taxon>
        <taxon>Acetobacterium</taxon>
    </lineage>
</organism>
<dbReference type="RefSeq" id="WP_186894684.1">
    <property type="nucleotide sequence ID" value="NZ_WJBE01000012.1"/>
</dbReference>
<dbReference type="EMBL" id="WJBE01000012">
    <property type="protein sequence ID" value="MBC3900458.1"/>
    <property type="molecule type" value="Genomic_DNA"/>
</dbReference>
<protein>
    <submittedName>
        <fullName evidence="1">Uncharacterized protein</fullName>
    </submittedName>
</protein>
<evidence type="ECO:0000313" key="1">
    <source>
        <dbReference type="EMBL" id="MBC3900458.1"/>
    </source>
</evidence>